<keyword evidence="11" id="KW-1185">Reference proteome</keyword>
<dbReference type="Proteomes" id="UP000092993">
    <property type="component" value="Unassembled WGS sequence"/>
</dbReference>
<evidence type="ECO:0000256" key="9">
    <source>
        <dbReference type="SAM" id="Phobius"/>
    </source>
</evidence>
<dbReference type="PANTHER" id="PTHR33281">
    <property type="entry name" value="UPF0187 PROTEIN YNEE"/>
    <property type="match status" value="1"/>
</dbReference>
<keyword evidence="5 9" id="KW-1133">Transmembrane helix</keyword>
<evidence type="ECO:0000256" key="5">
    <source>
        <dbReference type="ARBA" id="ARBA00022989"/>
    </source>
</evidence>
<evidence type="ECO:0000256" key="7">
    <source>
        <dbReference type="ARBA" id="ARBA00023136"/>
    </source>
</evidence>
<evidence type="ECO:0000256" key="6">
    <source>
        <dbReference type="ARBA" id="ARBA00023065"/>
    </source>
</evidence>
<evidence type="ECO:0000256" key="1">
    <source>
        <dbReference type="ARBA" id="ARBA00004651"/>
    </source>
</evidence>
<keyword evidence="4 9" id="KW-0812">Transmembrane</keyword>
<dbReference type="GO" id="GO:0005886">
    <property type="term" value="C:plasma membrane"/>
    <property type="evidence" value="ECO:0007669"/>
    <property type="project" value="UniProtKB-SubCell"/>
</dbReference>
<evidence type="ECO:0000313" key="11">
    <source>
        <dbReference type="Proteomes" id="UP000092993"/>
    </source>
</evidence>
<name>A0A1C7MFB5_GRIFR</name>
<accession>A0A1C7MFB5</accession>
<dbReference type="AlphaFoldDB" id="A0A1C7MFB5"/>
<evidence type="ECO:0000313" key="10">
    <source>
        <dbReference type="EMBL" id="OBZ75056.1"/>
    </source>
</evidence>
<evidence type="ECO:0000256" key="4">
    <source>
        <dbReference type="ARBA" id="ARBA00022692"/>
    </source>
</evidence>
<dbReference type="EMBL" id="LUGG01000004">
    <property type="protein sequence ID" value="OBZ75056.1"/>
    <property type="molecule type" value="Genomic_DNA"/>
</dbReference>
<feature type="compositionally biased region" description="Polar residues" evidence="8">
    <location>
        <begin position="229"/>
        <end position="251"/>
    </location>
</feature>
<protein>
    <submittedName>
        <fullName evidence="10">Uncharacterized protein</fullName>
    </submittedName>
</protein>
<organism evidence="10 11">
    <name type="scientific">Grifola frondosa</name>
    <name type="common">Maitake</name>
    <name type="synonym">Polyporus frondosus</name>
    <dbReference type="NCBI Taxonomy" id="5627"/>
    <lineage>
        <taxon>Eukaryota</taxon>
        <taxon>Fungi</taxon>
        <taxon>Dikarya</taxon>
        <taxon>Basidiomycota</taxon>
        <taxon>Agaricomycotina</taxon>
        <taxon>Agaricomycetes</taxon>
        <taxon>Polyporales</taxon>
        <taxon>Grifolaceae</taxon>
        <taxon>Grifola</taxon>
    </lineage>
</organism>
<evidence type="ECO:0000256" key="8">
    <source>
        <dbReference type="SAM" id="MobiDB-lite"/>
    </source>
</evidence>
<keyword evidence="2" id="KW-0813">Transport</keyword>
<reference evidence="10 11" key="1">
    <citation type="submission" date="2016-03" db="EMBL/GenBank/DDBJ databases">
        <title>Whole genome sequencing of Grifola frondosa 9006-11.</title>
        <authorList>
            <person name="Min B."/>
            <person name="Park H."/>
            <person name="Kim J.-G."/>
            <person name="Cho H."/>
            <person name="Oh Y.-L."/>
            <person name="Kong W.-S."/>
            <person name="Choi I.-G."/>
        </authorList>
    </citation>
    <scope>NUCLEOTIDE SEQUENCE [LARGE SCALE GENOMIC DNA]</scope>
    <source>
        <strain evidence="10 11">9006-11</strain>
    </source>
</reference>
<gene>
    <name evidence="10" type="ORF">A0H81_04717</name>
</gene>
<dbReference type="InterPro" id="IPR044669">
    <property type="entry name" value="YneE/VCCN1/2-like"/>
</dbReference>
<keyword evidence="6" id="KW-0406">Ion transport</keyword>
<feature type="region of interest" description="Disordered" evidence="8">
    <location>
        <begin position="219"/>
        <end position="251"/>
    </location>
</feature>
<keyword evidence="7 9" id="KW-0472">Membrane</keyword>
<dbReference type="PANTHER" id="PTHR33281:SF19">
    <property type="entry name" value="VOLTAGE-DEPENDENT ANION CHANNEL-FORMING PROTEIN YNEE"/>
    <property type="match status" value="1"/>
</dbReference>
<comment type="caution">
    <text evidence="10">The sequence shown here is derived from an EMBL/GenBank/DDBJ whole genome shotgun (WGS) entry which is preliminary data.</text>
</comment>
<dbReference type="STRING" id="5627.A0A1C7MFB5"/>
<evidence type="ECO:0000256" key="3">
    <source>
        <dbReference type="ARBA" id="ARBA00022475"/>
    </source>
</evidence>
<sequence length="251" mass="28297">MIRKKIIVGQDHFSTASEEVLLVPDVLRVKGSIVPRIVGPVLTVTIWATLAAYAWSRGSRWPHSRVQECTSYDRYYEGRKDFGTMMSHIRNVSRLIWLNVGVPPSDDITKGKSPGANLTAAQLRRRKVDALKLCVCFAFAVKIIYAERMGLTGMTTRVYFPSTARSRATVTVLAKHPHSCYILPLLDMRSNSNSRIVTPEEYENEDNRPASVDATKRIRVKRSKDKLKQPSTRIAKTQKTPAKLIASNNRL</sequence>
<feature type="transmembrane region" description="Helical" evidence="9">
    <location>
        <begin position="37"/>
        <end position="55"/>
    </location>
</feature>
<comment type="subcellular location">
    <subcellularLocation>
        <location evidence="1">Cell membrane</location>
        <topology evidence="1">Multi-pass membrane protein</topology>
    </subcellularLocation>
</comment>
<dbReference type="OrthoDB" id="1368at2759"/>
<keyword evidence="3" id="KW-1003">Cell membrane</keyword>
<dbReference type="GO" id="GO:0006811">
    <property type="term" value="P:monoatomic ion transport"/>
    <property type="evidence" value="ECO:0007669"/>
    <property type="project" value="UniProtKB-KW"/>
</dbReference>
<evidence type="ECO:0000256" key="2">
    <source>
        <dbReference type="ARBA" id="ARBA00022448"/>
    </source>
</evidence>
<proteinExistence type="predicted"/>